<evidence type="ECO:0000313" key="3">
    <source>
        <dbReference type="Proteomes" id="UP000324222"/>
    </source>
</evidence>
<accession>A0A5B7G8J6</accession>
<reference evidence="2 3" key="1">
    <citation type="submission" date="2019-05" db="EMBL/GenBank/DDBJ databases">
        <title>Another draft genome of Portunus trituberculatus and its Hox gene families provides insights of decapod evolution.</title>
        <authorList>
            <person name="Jeong J.-H."/>
            <person name="Song I."/>
            <person name="Kim S."/>
            <person name="Choi T."/>
            <person name="Kim D."/>
            <person name="Ryu S."/>
            <person name="Kim W."/>
        </authorList>
    </citation>
    <scope>NUCLEOTIDE SEQUENCE [LARGE SCALE GENOMIC DNA]</scope>
    <source>
        <tissue evidence="2">Muscle</tissue>
    </source>
</reference>
<comment type="caution">
    <text evidence="2">The sequence shown here is derived from an EMBL/GenBank/DDBJ whole genome shotgun (WGS) entry which is preliminary data.</text>
</comment>
<feature type="compositionally biased region" description="Basic and acidic residues" evidence="1">
    <location>
        <begin position="120"/>
        <end position="129"/>
    </location>
</feature>
<dbReference type="Proteomes" id="UP000324222">
    <property type="component" value="Unassembled WGS sequence"/>
</dbReference>
<name>A0A5B7G8J6_PORTR</name>
<feature type="region of interest" description="Disordered" evidence="1">
    <location>
        <begin position="110"/>
        <end position="129"/>
    </location>
</feature>
<organism evidence="2 3">
    <name type="scientific">Portunus trituberculatus</name>
    <name type="common">Swimming crab</name>
    <name type="synonym">Neptunus trituberculatus</name>
    <dbReference type="NCBI Taxonomy" id="210409"/>
    <lineage>
        <taxon>Eukaryota</taxon>
        <taxon>Metazoa</taxon>
        <taxon>Ecdysozoa</taxon>
        <taxon>Arthropoda</taxon>
        <taxon>Crustacea</taxon>
        <taxon>Multicrustacea</taxon>
        <taxon>Malacostraca</taxon>
        <taxon>Eumalacostraca</taxon>
        <taxon>Eucarida</taxon>
        <taxon>Decapoda</taxon>
        <taxon>Pleocyemata</taxon>
        <taxon>Brachyura</taxon>
        <taxon>Eubrachyura</taxon>
        <taxon>Portunoidea</taxon>
        <taxon>Portunidae</taxon>
        <taxon>Portuninae</taxon>
        <taxon>Portunus</taxon>
    </lineage>
</organism>
<dbReference type="EMBL" id="VSRR010011703">
    <property type="protein sequence ID" value="MPC53543.1"/>
    <property type="molecule type" value="Genomic_DNA"/>
</dbReference>
<dbReference type="AlphaFoldDB" id="A0A5B7G8J6"/>
<gene>
    <name evidence="2" type="ORF">E2C01_047437</name>
</gene>
<keyword evidence="3" id="KW-1185">Reference proteome</keyword>
<sequence>MQLGGFRENDVGCVGVGKTFESAISKSLITVMPSIVLVSAVPRAPQAGAAATRSAGCCRAIRTLELYPCRGQPPITGVPRAAPRYCACQYGEVPCGCSFATGLHHNSKARTQKQVSSENTNHDRVLREA</sequence>
<evidence type="ECO:0000313" key="2">
    <source>
        <dbReference type="EMBL" id="MPC53543.1"/>
    </source>
</evidence>
<protein>
    <submittedName>
        <fullName evidence="2">Uncharacterized protein</fullName>
    </submittedName>
</protein>
<evidence type="ECO:0000256" key="1">
    <source>
        <dbReference type="SAM" id="MobiDB-lite"/>
    </source>
</evidence>
<proteinExistence type="predicted"/>